<keyword evidence="1" id="KW-0597">Phosphoprotein</keyword>
<dbReference type="Gene3D" id="3.30.565.10">
    <property type="entry name" value="Histidine kinase-like ATPase, C-terminal domain"/>
    <property type="match status" value="1"/>
</dbReference>
<keyword evidence="3" id="KW-0418">Kinase</keyword>
<dbReference type="PRINTS" id="PR00344">
    <property type="entry name" value="BCTRLSENSOR"/>
</dbReference>
<dbReference type="EC" id="2.7.13.3" evidence="3"/>
<sequence>MIMGYAGRILESAPPSSPLQEQATIIQSQSIKIKELVQDLNLVSQLEYEMQPLHRQPVRLSKLLRSNVAELFNAGLPELYSISVSVAPAAEAAVLDCDPRLISRAISNLVQNSINHNPQGCAIELSLACSKSSLALTVADDGVGLSAKKLADLKKHDHYLNSTDEKLNLRHGLGLLLIHQIVEVHGGNLQIISAENQGFTAILTFQKQPVDSNQLYT</sequence>
<accession>A0A645DD89</accession>
<dbReference type="PANTHER" id="PTHR43547">
    <property type="entry name" value="TWO-COMPONENT HISTIDINE KINASE"/>
    <property type="match status" value="1"/>
</dbReference>
<dbReference type="SMART" id="SM00387">
    <property type="entry name" value="HATPase_c"/>
    <property type="match status" value="1"/>
</dbReference>
<name>A0A645DD89_9ZZZZ</name>
<organism evidence="3">
    <name type="scientific">bioreactor metagenome</name>
    <dbReference type="NCBI Taxonomy" id="1076179"/>
    <lineage>
        <taxon>unclassified sequences</taxon>
        <taxon>metagenomes</taxon>
        <taxon>ecological metagenomes</taxon>
    </lineage>
</organism>
<dbReference type="CDD" id="cd00075">
    <property type="entry name" value="HATPase"/>
    <property type="match status" value="1"/>
</dbReference>
<dbReference type="PROSITE" id="PS50109">
    <property type="entry name" value="HIS_KIN"/>
    <property type="match status" value="1"/>
</dbReference>
<dbReference type="SUPFAM" id="SSF55874">
    <property type="entry name" value="ATPase domain of HSP90 chaperone/DNA topoisomerase II/histidine kinase"/>
    <property type="match status" value="1"/>
</dbReference>
<proteinExistence type="predicted"/>
<dbReference type="InterPro" id="IPR005467">
    <property type="entry name" value="His_kinase_dom"/>
</dbReference>
<feature type="domain" description="Histidine kinase" evidence="2">
    <location>
        <begin position="1"/>
        <end position="209"/>
    </location>
</feature>
<dbReference type="InterPro" id="IPR004358">
    <property type="entry name" value="Sig_transdc_His_kin-like_C"/>
</dbReference>
<protein>
    <submittedName>
        <fullName evidence="3">Sensor histidine kinase ResE</fullName>
        <ecNumber evidence="3">2.7.13.3</ecNumber>
    </submittedName>
</protein>
<comment type="caution">
    <text evidence="3">The sequence shown here is derived from an EMBL/GenBank/DDBJ whole genome shotgun (WGS) entry which is preliminary data.</text>
</comment>
<dbReference type="InterPro" id="IPR036890">
    <property type="entry name" value="HATPase_C_sf"/>
</dbReference>
<keyword evidence="3" id="KW-0808">Transferase</keyword>
<dbReference type="GO" id="GO:0000155">
    <property type="term" value="F:phosphorelay sensor kinase activity"/>
    <property type="evidence" value="ECO:0007669"/>
    <property type="project" value="TreeGrafter"/>
</dbReference>
<evidence type="ECO:0000313" key="3">
    <source>
        <dbReference type="EMBL" id="MPM87008.1"/>
    </source>
</evidence>
<dbReference type="AlphaFoldDB" id="A0A645DD89"/>
<gene>
    <name evidence="3" type="primary">resE_21</name>
    <name evidence="3" type="ORF">SDC9_134101</name>
</gene>
<evidence type="ECO:0000256" key="1">
    <source>
        <dbReference type="ARBA" id="ARBA00022553"/>
    </source>
</evidence>
<dbReference type="InterPro" id="IPR003594">
    <property type="entry name" value="HATPase_dom"/>
</dbReference>
<dbReference type="PANTHER" id="PTHR43547:SF2">
    <property type="entry name" value="HYBRID SIGNAL TRANSDUCTION HISTIDINE KINASE C"/>
    <property type="match status" value="1"/>
</dbReference>
<evidence type="ECO:0000259" key="2">
    <source>
        <dbReference type="PROSITE" id="PS50109"/>
    </source>
</evidence>
<reference evidence="3" key="1">
    <citation type="submission" date="2019-08" db="EMBL/GenBank/DDBJ databases">
        <authorList>
            <person name="Kucharzyk K."/>
            <person name="Murdoch R.W."/>
            <person name="Higgins S."/>
            <person name="Loffler F."/>
        </authorList>
    </citation>
    <scope>NUCLEOTIDE SEQUENCE</scope>
</reference>
<dbReference type="Pfam" id="PF02518">
    <property type="entry name" value="HATPase_c"/>
    <property type="match status" value="1"/>
</dbReference>
<dbReference type="EMBL" id="VSSQ01034927">
    <property type="protein sequence ID" value="MPM87008.1"/>
    <property type="molecule type" value="Genomic_DNA"/>
</dbReference>